<dbReference type="AlphaFoldDB" id="A0A1H0EWN6"/>
<keyword evidence="2" id="KW-1185">Reference proteome</keyword>
<evidence type="ECO:0000313" key="1">
    <source>
        <dbReference type="EMBL" id="SDN86699.1"/>
    </source>
</evidence>
<dbReference type="RefSeq" id="WP_089677083.1">
    <property type="nucleotide sequence ID" value="NZ_FNIV01000002.1"/>
</dbReference>
<dbReference type="EMBL" id="FNIV01000002">
    <property type="protein sequence ID" value="SDN86699.1"/>
    <property type="molecule type" value="Genomic_DNA"/>
</dbReference>
<organism evidence="1 2">
    <name type="scientific">Halomonas shengliensis</name>
    <dbReference type="NCBI Taxonomy" id="419597"/>
    <lineage>
        <taxon>Bacteria</taxon>
        <taxon>Pseudomonadati</taxon>
        <taxon>Pseudomonadota</taxon>
        <taxon>Gammaproteobacteria</taxon>
        <taxon>Oceanospirillales</taxon>
        <taxon>Halomonadaceae</taxon>
        <taxon>Halomonas</taxon>
    </lineage>
</organism>
<protein>
    <recommendedName>
        <fullName evidence="3">Nucleotidyltransferase substrate binding protein, HI0074 family</fullName>
    </recommendedName>
</protein>
<proteinExistence type="predicted"/>
<dbReference type="OrthoDB" id="13547at2"/>
<dbReference type="STRING" id="419597.SAMN04487957_102221"/>
<evidence type="ECO:0008006" key="3">
    <source>
        <dbReference type="Google" id="ProtNLM"/>
    </source>
</evidence>
<reference evidence="2" key="1">
    <citation type="submission" date="2016-10" db="EMBL/GenBank/DDBJ databases">
        <authorList>
            <person name="Varghese N."/>
            <person name="Submissions S."/>
        </authorList>
    </citation>
    <scope>NUCLEOTIDE SEQUENCE [LARGE SCALE GENOMIC DNA]</scope>
    <source>
        <strain evidence="2">CGMCC 1.6444</strain>
    </source>
</reference>
<sequence length="154" mass="17379">MTTDAFDGALTICERHAERLRWAMATLEPLFPITPGGLADLSDVQLAVVDQFIMRFSKLQDAMGAKLLPGILELTKEPGSFPTFIDKLNRLEKIGAIPSASEWLQFREMRNQFSYDYPDDPEIQASLLNKALELSHHLLATLEHAQAFSARYRD</sequence>
<dbReference type="Proteomes" id="UP000199075">
    <property type="component" value="Unassembled WGS sequence"/>
</dbReference>
<gene>
    <name evidence="1" type="ORF">SAMN04487957_102221</name>
</gene>
<dbReference type="Gene3D" id="1.20.120.330">
    <property type="entry name" value="Nucleotidyltransferases domain 2"/>
    <property type="match status" value="1"/>
</dbReference>
<evidence type="ECO:0000313" key="2">
    <source>
        <dbReference type="Proteomes" id="UP000199075"/>
    </source>
</evidence>
<name>A0A1H0EWN6_9GAMM</name>
<dbReference type="SUPFAM" id="SSF81593">
    <property type="entry name" value="Nucleotidyltransferase substrate binding subunit/domain"/>
    <property type="match status" value="1"/>
</dbReference>
<accession>A0A1H0EWN6</accession>